<dbReference type="EMBL" id="GL833134">
    <property type="protein sequence ID" value="EGB06643.1"/>
    <property type="molecule type" value="Genomic_DNA"/>
</dbReference>
<reference evidence="3 4" key="1">
    <citation type="journal article" date="2011" name="Proc. Natl. Acad. Sci. U.S.A.">
        <title>Niche of harmful alga Aureococcus anophagefferens revealed through ecogenomics.</title>
        <authorList>
            <person name="Gobler C.J."/>
            <person name="Berry D.L."/>
            <person name="Dyhrman S.T."/>
            <person name="Wilhelm S.W."/>
            <person name="Salamov A."/>
            <person name="Lobanov A.V."/>
            <person name="Zhang Y."/>
            <person name="Collier J.L."/>
            <person name="Wurch L.L."/>
            <person name="Kustka A.B."/>
            <person name="Dill B.D."/>
            <person name="Shah M."/>
            <person name="VerBerkmoes N.C."/>
            <person name="Kuo A."/>
            <person name="Terry A."/>
            <person name="Pangilinan J."/>
            <person name="Lindquist E.A."/>
            <person name="Lucas S."/>
            <person name="Paulsen I.T."/>
            <person name="Hattenrath-Lehmann T.K."/>
            <person name="Talmage S.C."/>
            <person name="Walker E.A."/>
            <person name="Koch F."/>
            <person name="Burson A.M."/>
            <person name="Marcoval M.A."/>
            <person name="Tang Y.Z."/>
            <person name="Lecleir G.R."/>
            <person name="Coyne K.J."/>
            <person name="Berg G.M."/>
            <person name="Bertrand E.M."/>
            <person name="Saito M.A."/>
            <person name="Gladyshev V.N."/>
            <person name="Grigoriev I.V."/>
        </authorList>
    </citation>
    <scope>NUCLEOTIDE SEQUENCE [LARGE SCALE GENOMIC DNA]</scope>
    <source>
        <strain evidence="4">CCMP 1984</strain>
    </source>
</reference>
<evidence type="ECO:0000259" key="2">
    <source>
        <dbReference type="Pfam" id="PF05347"/>
    </source>
</evidence>
<feature type="compositionally biased region" description="Basic residues" evidence="1">
    <location>
        <begin position="75"/>
        <end position="90"/>
    </location>
</feature>
<evidence type="ECO:0000256" key="1">
    <source>
        <dbReference type="SAM" id="MobiDB-lite"/>
    </source>
</evidence>
<dbReference type="PANTHER" id="PTHR47484:SF1">
    <property type="entry name" value="COMPLEX 1 PROTEIN CONTAINING PROTEIN, EXPRESSED"/>
    <property type="match status" value="1"/>
</dbReference>
<dbReference type="RefSeq" id="XP_009038815.1">
    <property type="nucleotide sequence ID" value="XM_009040567.1"/>
</dbReference>
<dbReference type="AlphaFoldDB" id="F0YE39"/>
<feature type="compositionally biased region" description="Basic residues" evidence="1">
    <location>
        <begin position="110"/>
        <end position="123"/>
    </location>
</feature>
<organism evidence="4">
    <name type="scientific">Aureococcus anophagefferens</name>
    <name type="common">Harmful bloom alga</name>
    <dbReference type="NCBI Taxonomy" id="44056"/>
    <lineage>
        <taxon>Eukaryota</taxon>
        <taxon>Sar</taxon>
        <taxon>Stramenopiles</taxon>
        <taxon>Ochrophyta</taxon>
        <taxon>Pelagophyceae</taxon>
        <taxon>Pelagomonadales</taxon>
        <taxon>Pelagomonadaceae</taxon>
        <taxon>Aureococcus</taxon>
    </lineage>
</organism>
<name>F0YE39_AURAN</name>
<sequence>MTFAPRIERRTLFAPRKAANPEALSLYRDILRASRHFHWADKEGEPWNVVLRASARKEFEQARDEPARPAASARPAHRAHPPLRSRRTRSSSRACSSSAASASTAPCASSRRRSTASRARSRTRGRDNTDV</sequence>
<proteinExistence type="predicted"/>
<dbReference type="KEGG" id="aaf:AURANDRAFT_29152"/>
<dbReference type="InterPro" id="IPR008011">
    <property type="entry name" value="Complex1_LYR_dom"/>
</dbReference>
<gene>
    <name evidence="3" type="ORF">AURANDRAFT_29152</name>
</gene>
<evidence type="ECO:0000313" key="4">
    <source>
        <dbReference type="Proteomes" id="UP000002729"/>
    </source>
</evidence>
<feature type="region of interest" description="Disordered" evidence="1">
    <location>
        <begin position="57"/>
        <end position="131"/>
    </location>
</feature>
<dbReference type="InParanoid" id="F0YE39"/>
<evidence type="ECO:0000313" key="3">
    <source>
        <dbReference type="EMBL" id="EGB06643.1"/>
    </source>
</evidence>
<dbReference type="PANTHER" id="PTHR47484">
    <property type="entry name" value="COMPLEX 1 PROTEIN CONTAINING PROTEIN, EXPRESSED"/>
    <property type="match status" value="1"/>
</dbReference>
<protein>
    <recommendedName>
        <fullName evidence="2">Complex 1 LYR protein domain-containing protein</fullName>
    </recommendedName>
</protein>
<dbReference type="GeneID" id="20220685"/>
<feature type="domain" description="Complex 1 LYR protein" evidence="2">
    <location>
        <begin position="22"/>
        <end position="65"/>
    </location>
</feature>
<keyword evidence="4" id="KW-1185">Reference proteome</keyword>
<feature type="compositionally biased region" description="Basic and acidic residues" evidence="1">
    <location>
        <begin position="57"/>
        <end position="67"/>
    </location>
</feature>
<dbReference type="Pfam" id="PF05347">
    <property type="entry name" value="Complex1_LYR"/>
    <property type="match status" value="1"/>
</dbReference>
<feature type="compositionally biased region" description="Low complexity" evidence="1">
    <location>
        <begin position="91"/>
        <end position="109"/>
    </location>
</feature>
<dbReference type="Proteomes" id="UP000002729">
    <property type="component" value="Unassembled WGS sequence"/>
</dbReference>
<accession>F0YE39</accession>
<dbReference type="OrthoDB" id="74240at2759"/>